<evidence type="ECO:0000256" key="4">
    <source>
        <dbReference type="ARBA" id="ARBA00023242"/>
    </source>
</evidence>
<dbReference type="SMART" id="SM00386">
    <property type="entry name" value="HAT"/>
    <property type="match status" value="3"/>
</dbReference>
<dbReference type="PANTHER" id="PTHR23271">
    <property type="entry name" value="HEPATOCELLULAR CARCINOMA-ASSOCIATED ANTIGEN 66"/>
    <property type="match status" value="1"/>
</dbReference>
<dbReference type="GO" id="GO:0032040">
    <property type="term" value="C:small-subunit processome"/>
    <property type="evidence" value="ECO:0007669"/>
    <property type="project" value="TreeGrafter"/>
</dbReference>
<comment type="caution">
    <text evidence="6">The sequence shown here is derived from an EMBL/GenBank/DDBJ whole genome shotgun (WGS) entry which is preliminary data.</text>
</comment>
<dbReference type="Proteomes" id="UP000683925">
    <property type="component" value="Unassembled WGS sequence"/>
</dbReference>
<dbReference type="AlphaFoldDB" id="A0A8S1SD29"/>
<dbReference type="InterPro" id="IPR003107">
    <property type="entry name" value="HAT"/>
</dbReference>
<organism evidence="6 7">
    <name type="scientific">Paramecium octaurelia</name>
    <dbReference type="NCBI Taxonomy" id="43137"/>
    <lineage>
        <taxon>Eukaryota</taxon>
        <taxon>Sar</taxon>
        <taxon>Alveolata</taxon>
        <taxon>Ciliophora</taxon>
        <taxon>Intramacronucleata</taxon>
        <taxon>Oligohymenophorea</taxon>
        <taxon>Peniculida</taxon>
        <taxon>Parameciidae</taxon>
        <taxon>Paramecium</taxon>
    </lineage>
</organism>
<dbReference type="GO" id="GO:0000462">
    <property type="term" value="P:maturation of SSU-rRNA from tricistronic rRNA transcript (SSU-rRNA, 5.8S rRNA, LSU-rRNA)"/>
    <property type="evidence" value="ECO:0007669"/>
    <property type="project" value="InterPro"/>
</dbReference>
<sequence length="494" mass="59748">MADKIRYTLEKFIPDLLALQKKQVFSKDEVKDILHKREEFEYMLQRRTHNLSNYMQLLDYEYGLERLRRQRNKERQIKKVTTRDYAIVKRIIYIWDRIMNKYRYNIDLWKQYLSFCYIIESKKHFFKVITKALNFNPFNTDLWLAGALFELEKAHNPIKARKIFYQALRINNKNIDLWGSYLDFELNQLQIGQEQKDETNNIDGFLPLNAVEPITQIKSKKLDGIKQIIQLAFENCDNFEIRKLFKQILLRHNQNELAEEVQQTTIQLDDSEKITQFLLENKDDPQVFEKLKDLNVDYKNELLSLFRDKANCLDNFWLLAFSQPDIRQNLLDEIKNKPTKFKIQLVEKGYLNIEQINLQEIQKQKNKKELLDILLSLVHLYKKEFSFDLAKQNLLGQTELFSIFLDEYYPLLNNEEQQQLLNWLEKQKQFCPLKYHKLRNLDFVQLIKLTEYHPNVETWKFVLEQTKQRFPEKITQIMTSIQLLDPKIRIQLLK</sequence>
<keyword evidence="3" id="KW-0677">Repeat</keyword>
<accession>A0A8S1SD29</accession>
<feature type="domain" description="U3 small nucleolar RNA-associated protein 6 N-terminal" evidence="5">
    <location>
        <begin position="9"/>
        <end position="90"/>
    </location>
</feature>
<dbReference type="OMA" id="RDKANCL"/>
<dbReference type="InterPro" id="IPR055347">
    <property type="entry name" value="UTP6_N"/>
</dbReference>
<dbReference type="OrthoDB" id="292857at2759"/>
<dbReference type="PANTHER" id="PTHR23271:SF1">
    <property type="entry name" value="U3 SMALL NUCLEOLAR RNA-ASSOCIATED PROTEIN 6 HOMOLOG"/>
    <property type="match status" value="1"/>
</dbReference>
<evidence type="ECO:0000256" key="2">
    <source>
        <dbReference type="ARBA" id="ARBA00022552"/>
    </source>
</evidence>
<comment type="subcellular location">
    <subcellularLocation>
        <location evidence="1">Nucleus</location>
        <location evidence="1">Nucleolus</location>
    </subcellularLocation>
</comment>
<dbReference type="GO" id="GO:0034388">
    <property type="term" value="C:Pwp2p-containing subcomplex of 90S preribosome"/>
    <property type="evidence" value="ECO:0007669"/>
    <property type="project" value="TreeGrafter"/>
</dbReference>
<evidence type="ECO:0000313" key="7">
    <source>
        <dbReference type="Proteomes" id="UP000683925"/>
    </source>
</evidence>
<evidence type="ECO:0000259" key="5">
    <source>
        <dbReference type="Pfam" id="PF08640"/>
    </source>
</evidence>
<evidence type="ECO:0000256" key="3">
    <source>
        <dbReference type="ARBA" id="ARBA00022737"/>
    </source>
</evidence>
<keyword evidence="7" id="KW-1185">Reference proteome</keyword>
<keyword evidence="4" id="KW-0539">Nucleus</keyword>
<dbReference type="Pfam" id="PF08640">
    <property type="entry name" value="U3_assoc_6"/>
    <property type="match status" value="1"/>
</dbReference>
<proteinExistence type="predicted"/>
<protein>
    <recommendedName>
        <fullName evidence="5">U3 small nucleolar RNA-associated protein 6 N-terminal domain-containing protein</fullName>
    </recommendedName>
</protein>
<reference evidence="6" key="1">
    <citation type="submission" date="2021-01" db="EMBL/GenBank/DDBJ databases">
        <authorList>
            <consortium name="Genoscope - CEA"/>
            <person name="William W."/>
        </authorList>
    </citation>
    <scope>NUCLEOTIDE SEQUENCE</scope>
</reference>
<dbReference type="GO" id="GO:0030515">
    <property type="term" value="F:snoRNA binding"/>
    <property type="evidence" value="ECO:0007669"/>
    <property type="project" value="InterPro"/>
</dbReference>
<keyword evidence="2" id="KW-0698">rRNA processing</keyword>
<name>A0A8S1SD29_PAROT</name>
<dbReference type="EMBL" id="CAJJDP010000009">
    <property type="protein sequence ID" value="CAD8139001.1"/>
    <property type="molecule type" value="Genomic_DNA"/>
</dbReference>
<evidence type="ECO:0000313" key="6">
    <source>
        <dbReference type="EMBL" id="CAD8139001.1"/>
    </source>
</evidence>
<gene>
    <name evidence="6" type="ORF">POCTA_138.1.T0100175</name>
</gene>
<dbReference type="InterPro" id="IPR013949">
    <property type="entry name" value="Utp6"/>
</dbReference>
<evidence type="ECO:0000256" key="1">
    <source>
        <dbReference type="ARBA" id="ARBA00004604"/>
    </source>
</evidence>